<accession>A0A511UZ90</accession>
<keyword evidence="2" id="KW-1005">Bacterial flagellum biogenesis</keyword>
<dbReference type="GO" id="GO:0044781">
    <property type="term" value="P:bacterial-type flagellum organization"/>
    <property type="evidence" value="ECO:0007669"/>
    <property type="project" value="UniProtKB-KW"/>
</dbReference>
<evidence type="ECO:0000256" key="1">
    <source>
        <dbReference type="ARBA" id="ARBA00010577"/>
    </source>
</evidence>
<gene>
    <name evidence="3" type="primary">ylxG</name>
    <name evidence="3" type="ORF">CQU01_06700</name>
</gene>
<dbReference type="Pfam" id="PF03963">
    <property type="entry name" value="FlgD"/>
    <property type="match status" value="1"/>
</dbReference>
<comment type="caution">
    <text evidence="3">The sequence shown here is derived from an EMBL/GenBank/DDBJ whole genome shotgun (WGS) entry which is preliminary data.</text>
</comment>
<sequence length="150" mass="17053">MNTINEPSLYLNSQQKERVPSPELGKDEFLKILMTQLQNQDPLNPMEDREFISQMATFTTLEQTINMANSIDKLVQSQLISPVIQYSHMIEKIVTYQQYDDQTGQLIGEKSSQVVAVSQKDGWAILELKNGDRVYADAVIEVRDSIKGSE</sequence>
<evidence type="ECO:0000313" key="4">
    <source>
        <dbReference type="Proteomes" id="UP000321491"/>
    </source>
</evidence>
<name>A0A511UZ90_9BACI</name>
<dbReference type="InterPro" id="IPR005648">
    <property type="entry name" value="FlgD"/>
</dbReference>
<protein>
    <recommendedName>
        <fullName evidence="5">Flagellar basal body rod modification protein</fullName>
    </recommendedName>
</protein>
<dbReference type="OrthoDB" id="280334at2"/>
<dbReference type="NCBIfam" id="NF007197">
    <property type="entry name" value="PRK09618.1"/>
    <property type="match status" value="1"/>
</dbReference>
<dbReference type="EMBL" id="BJXW01000008">
    <property type="protein sequence ID" value="GEN30432.1"/>
    <property type="molecule type" value="Genomic_DNA"/>
</dbReference>
<keyword evidence="4" id="KW-1185">Reference proteome</keyword>
<evidence type="ECO:0008006" key="5">
    <source>
        <dbReference type="Google" id="ProtNLM"/>
    </source>
</evidence>
<reference evidence="3 4" key="1">
    <citation type="submission" date="2019-07" db="EMBL/GenBank/DDBJ databases">
        <title>Whole genome shotgun sequence of Cerasibacillus quisquiliarum NBRC 102429.</title>
        <authorList>
            <person name="Hosoyama A."/>
            <person name="Uohara A."/>
            <person name="Ohji S."/>
            <person name="Ichikawa N."/>
        </authorList>
    </citation>
    <scope>NUCLEOTIDE SEQUENCE [LARGE SCALE GENOMIC DNA]</scope>
    <source>
        <strain evidence="3 4">NBRC 102429</strain>
    </source>
</reference>
<proteinExistence type="inferred from homology"/>
<dbReference type="AlphaFoldDB" id="A0A511UZ90"/>
<evidence type="ECO:0000313" key="3">
    <source>
        <dbReference type="EMBL" id="GEN30432.1"/>
    </source>
</evidence>
<evidence type="ECO:0000256" key="2">
    <source>
        <dbReference type="ARBA" id="ARBA00022795"/>
    </source>
</evidence>
<organism evidence="3 4">
    <name type="scientific">Cerasibacillus quisquiliarum</name>
    <dbReference type="NCBI Taxonomy" id="227865"/>
    <lineage>
        <taxon>Bacteria</taxon>
        <taxon>Bacillati</taxon>
        <taxon>Bacillota</taxon>
        <taxon>Bacilli</taxon>
        <taxon>Bacillales</taxon>
        <taxon>Bacillaceae</taxon>
        <taxon>Cerasibacillus</taxon>
    </lineage>
</organism>
<comment type="similarity">
    <text evidence="1">Belongs to the FlgD family.</text>
</comment>
<dbReference type="RefSeq" id="WP_146935690.1">
    <property type="nucleotide sequence ID" value="NZ_BJXW01000008.1"/>
</dbReference>
<dbReference type="Proteomes" id="UP000321491">
    <property type="component" value="Unassembled WGS sequence"/>
</dbReference>